<protein>
    <recommendedName>
        <fullName evidence="3">HTH tetR-type domain-containing protein</fullName>
    </recommendedName>
</protein>
<dbReference type="PATRIC" id="fig|1423747.3.peg.1386"/>
<organism evidence="4 5">
    <name type="scientific">Latilactobacillus fuchuensis DSM 14340 = JCM 11249</name>
    <dbReference type="NCBI Taxonomy" id="1423747"/>
    <lineage>
        <taxon>Bacteria</taxon>
        <taxon>Bacillati</taxon>
        <taxon>Bacillota</taxon>
        <taxon>Bacilli</taxon>
        <taxon>Lactobacillales</taxon>
        <taxon>Lactobacillaceae</taxon>
        <taxon>Latilactobacillus</taxon>
    </lineage>
</organism>
<gene>
    <name evidence="4" type="ORF">FC69_GL001360</name>
</gene>
<dbReference type="eggNOG" id="COG1309">
    <property type="taxonomic scope" value="Bacteria"/>
</dbReference>
<dbReference type="PANTHER" id="PTHR43479:SF11">
    <property type="entry name" value="ACREF_ENVCD OPERON REPRESSOR-RELATED"/>
    <property type="match status" value="1"/>
</dbReference>
<dbReference type="GO" id="GO:0003677">
    <property type="term" value="F:DNA binding"/>
    <property type="evidence" value="ECO:0007669"/>
    <property type="project" value="UniProtKB-UniRule"/>
</dbReference>
<dbReference type="InterPro" id="IPR001647">
    <property type="entry name" value="HTH_TetR"/>
</dbReference>
<feature type="DNA-binding region" description="H-T-H motif" evidence="2">
    <location>
        <begin position="31"/>
        <end position="50"/>
    </location>
</feature>
<dbReference type="RefSeq" id="WP_025084013.1">
    <property type="nucleotide sequence ID" value="NZ_AZEX01000038.1"/>
</dbReference>
<dbReference type="OrthoDB" id="9812993at2"/>
<reference evidence="4 5" key="1">
    <citation type="journal article" date="2015" name="Genome Announc.">
        <title>Expanding the biotechnology potential of lactobacilli through comparative genomics of 213 strains and associated genera.</title>
        <authorList>
            <person name="Sun Z."/>
            <person name="Harris H.M."/>
            <person name="McCann A."/>
            <person name="Guo C."/>
            <person name="Argimon S."/>
            <person name="Zhang W."/>
            <person name="Yang X."/>
            <person name="Jeffery I.B."/>
            <person name="Cooney J.C."/>
            <person name="Kagawa T.F."/>
            <person name="Liu W."/>
            <person name="Song Y."/>
            <person name="Salvetti E."/>
            <person name="Wrobel A."/>
            <person name="Rasinkangas P."/>
            <person name="Parkhill J."/>
            <person name="Rea M.C."/>
            <person name="O'Sullivan O."/>
            <person name="Ritari J."/>
            <person name="Douillard F.P."/>
            <person name="Paul Ross R."/>
            <person name="Yang R."/>
            <person name="Briner A.E."/>
            <person name="Felis G.E."/>
            <person name="de Vos W.M."/>
            <person name="Barrangou R."/>
            <person name="Klaenhammer T.R."/>
            <person name="Caufield P.W."/>
            <person name="Cui Y."/>
            <person name="Zhang H."/>
            <person name="O'Toole P.W."/>
        </authorList>
    </citation>
    <scope>NUCLEOTIDE SEQUENCE [LARGE SCALE GENOMIC DNA]</scope>
    <source>
        <strain evidence="4 5">DSM 14340</strain>
    </source>
</reference>
<evidence type="ECO:0000313" key="4">
    <source>
        <dbReference type="EMBL" id="KRL60157.1"/>
    </source>
</evidence>
<dbReference type="InterPro" id="IPR009057">
    <property type="entry name" value="Homeodomain-like_sf"/>
</dbReference>
<evidence type="ECO:0000313" key="5">
    <source>
        <dbReference type="Proteomes" id="UP000051264"/>
    </source>
</evidence>
<name>A0A0R1RSN7_9LACO</name>
<dbReference type="PRINTS" id="PR00455">
    <property type="entry name" value="HTHTETR"/>
</dbReference>
<dbReference type="STRING" id="1423747.FC69_GL001360"/>
<accession>A0A0R1RSN7</accession>
<keyword evidence="1 2" id="KW-0238">DNA-binding</keyword>
<dbReference type="Proteomes" id="UP000051264">
    <property type="component" value="Unassembled WGS sequence"/>
</dbReference>
<dbReference type="EMBL" id="AZEX01000038">
    <property type="protein sequence ID" value="KRL60157.1"/>
    <property type="molecule type" value="Genomic_DNA"/>
</dbReference>
<dbReference type="PROSITE" id="PS50977">
    <property type="entry name" value="HTH_TETR_2"/>
    <property type="match status" value="1"/>
</dbReference>
<evidence type="ECO:0000259" key="3">
    <source>
        <dbReference type="PROSITE" id="PS50977"/>
    </source>
</evidence>
<dbReference type="Gene3D" id="1.10.357.10">
    <property type="entry name" value="Tetracycline Repressor, domain 2"/>
    <property type="match status" value="1"/>
</dbReference>
<sequence length="191" mass="22459">MKRQEKAKVTQKRIFNTAVQLFNKNGYSHTTISDICKITGVAKGTFYIYYDSKESIVKESYYQNLNFYMESKFEKLNNEDMTVKQQLSYFLILELQFAEKMGLEITTLAYTFNLKESMEKNNAHFSKRVFSNELHKLIELAEHKQSTQLIFDALESLVRGIMATWCFSEGNFDMLIQGSIMIEDMLDYYIQ</sequence>
<comment type="caution">
    <text evidence="4">The sequence shown here is derived from an EMBL/GenBank/DDBJ whole genome shotgun (WGS) entry which is preliminary data.</text>
</comment>
<dbReference type="PANTHER" id="PTHR43479">
    <property type="entry name" value="ACREF/ENVCD OPERON REPRESSOR-RELATED"/>
    <property type="match status" value="1"/>
</dbReference>
<evidence type="ECO:0000256" key="1">
    <source>
        <dbReference type="ARBA" id="ARBA00023125"/>
    </source>
</evidence>
<evidence type="ECO:0000256" key="2">
    <source>
        <dbReference type="PROSITE-ProRule" id="PRU00335"/>
    </source>
</evidence>
<dbReference type="SUPFAM" id="SSF46689">
    <property type="entry name" value="Homeodomain-like"/>
    <property type="match status" value="1"/>
</dbReference>
<dbReference type="Pfam" id="PF00440">
    <property type="entry name" value="TetR_N"/>
    <property type="match status" value="1"/>
</dbReference>
<feature type="domain" description="HTH tetR-type" evidence="3">
    <location>
        <begin position="8"/>
        <end position="68"/>
    </location>
</feature>
<dbReference type="AlphaFoldDB" id="A0A0R1RSN7"/>
<dbReference type="InterPro" id="IPR050624">
    <property type="entry name" value="HTH-type_Tx_Regulator"/>
</dbReference>
<proteinExistence type="predicted"/>